<dbReference type="PANTHER" id="PTHR46890">
    <property type="entry name" value="NON-LTR RETROLELEMENT REVERSE TRANSCRIPTASE-LIKE PROTEIN-RELATED"/>
    <property type="match status" value="1"/>
</dbReference>
<dbReference type="Proteomes" id="UP000467841">
    <property type="component" value="Unassembled WGS sequence"/>
</dbReference>
<evidence type="ECO:0000313" key="3">
    <source>
        <dbReference type="Proteomes" id="UP000467841"/>
    </source>
</evidence>
<comment type="caution">
    <text evidence="2">The sequence shown here is derived from an EMBL/GenBank/DDBJ whole genome shotgun (WGS) entry which is preliminary data.</text>
</comment>
<feature type="domain" description="Reverse transcriptase" evidence="1">
    <location>
        <begin position="329"/>
        <end position="444"/>
    </location>
</feature>
<dbReference type="InterPro" id="IPR000477">
    <property type="entry name" value="RT_dom"/>
</dbReference>
<dbReference type="CDD" id="cd01650">
    <property type="entry name" value="RT_nLTR_like"/>
    <property type="match status" value="1"/>
</dbReference>
<dbReference type="SUPFAM" id="SSF56219">
    <property type="entry name" value="DNase I-like"/>
    <property type="match status" value="1"/>
</dbReference>
<keyword evidence="3" id="KW-1185">Reference proteome</keyword>
<dbReference type="OrthoDB" id="1112880at2759"/>
<dbReference type="PANTHER" id="PTHR46890:SF48">
    <property type="entry name" value="RNA-DIRECTED DNA POLYMERASE"/>
    <property type="match status" value="1"/>
</dbReference>
<evidence type="ECO:0000259" key="1">
    <source>
        <dbReference type="Pfam" id="PF00078"/>
    </source>
</evidence>
<proteinExistence type="predicted"/>
<reference evidence="2" key="1">
    <citation type="submission" date="2020-01" db="EMBL/GenBank/DDBJ databases">
        <authorList>
            <person name="Mishra B."/>
        </authorList>
    </citation>
    <scope>NUCLEOTIDE SEQUENCE [LARGE SCALE GENOMIC DNA]</scope>
</reference>
<name>A0A6D2HUU8_9BRAS</name>
<sequence>MFEACDMQDIRTKGNRFSWVGHTRDGVVECCLDRVIANIEWRQAFPVSETEFLDLAESDHRPLMVSIEYENRVKRGQFRYDKRLAQDEDFVHTVAHFWSNTNHINPQFSSKLKLCRREMAKWKRSHRFNAAEDIQTIRCQLDIALRDPNRAAWEIRKLRSDLNQAFHNEEVFWKLKSRNKWLQVGDRNTAYFHGVTKARKQRTCIKQVTDEAGIVHTKDGAIAKVAEEYFQQMFTASETLDIDDVIPVMDQRVTAAMNECLLRPVIEMEIKEAVLSIGSDKAPSHDGYTASFYQRFWEEIRSDLCLMVRKFFETRIMEPKVNHTQLCLIPKPAGGDKIADYRPISLCTVSYKVISKLLVSRLQGILGSLILESQAAFVPGRNISHNVLVAHELMHALKAKRNCAEQFIAIKTDISKAYDRVEWNFLEAVMKKMGFAEQWITWVMACVRSVSFSMW</sequence>
<dbReference type="InterPro" id="IPR036691">
    <property type="entry name" value="Endo/exonu/phosph_ase_sf"/>
</dbReference>
<dbReference type="Pfam" id="PF00078">
    <property type="entry name" value="RVT_1"/>
    <property type="match status" value="1"/>
</dbReference>
<accession>A0A6D2HUU8</accession>
<organism evidence="2 3">
    <name type="scientific">Microthlaspi erraticum</name>
    <dbReference type="NCBI Taxonomy" id="1685480"/>
    <lineage>
        <taxon>Eukaryota</taxon>
        <taxon>Viridiplantae</taxon>
        <taxon>Streptophyta</taxon>
        <taxon>Embryophyta</taxon>
        <taxon>Tracheophyta</taxon>
        <taxon>Spermatophyta</taxon>
        <taxon>Magnoliopsida</taxon>
        <taxon>eudicotyledons</taxon>
        <taxon>Gunneridae</taxon>
        <taxon>Pentapetalae</taxon>
        <taxon>rosids</taxon>
        <taxon>malvids</taxon>
        <taxon>Brassicales</taxon>
        <taxon>Brassicaceae</taxon>
        <taxon>Coluteocarpeae</taxon>
        <taxon>Microthlaspi</taxon>
    </lineage>
</organism>
<dbReference type="InterPro" id="IPR052343">
    <property type="entry name" value="Retrotransposon-Effector_Assoc"/>
</dbReference>
<dbReference type="EMBL" id="CACVBM020000277">
    <property type="protein sequence ID" value="CAA7016991.1"/>
    <property type="molecule type" value="Genomic_DNA"/>
</dbReference>
<dbReference type="AlphaFoldDB" id="A0A6D2HUU8"/>
<gene>
    <name evidence="2" type="ORF">MERR_LOCUS4226</name>
</gene>
<protein>
    <recommendedName>
        <fullName evidence="1">Reverse transcriptase domain-containing protein</fullName>
    </recommendedName>
</protein>
<evidence type="ECO:0000313" key="2">
    <source>
        <dbReference type="EMBL" id="CAA7016991.1"/>
    </source>
</evidence>